<protein>
    <recommendedName>
        <fullName evidence="5">DUF4199 domain-containing protein</fullName>
    </recommendedName>
</protein>
<reference evidence="3 4" key="1">
    <citation type="journal article" date="2004" name="Nucleic Acids Res.">
        <title>Unique features revealed by the genome sequence of Acinetobacter sp. ADP1, a versatile and naturally transformation competent bacterium.</title>
        <authorList>
            <person name="Barbe V."/>
            <person name="Vallenet D."/>
            <person name="Fonknechten N."/>
            <person name="Kreimeyer A."/>
            <person name="Oztas S."/>
            <person name="Labarre L."/>
            <person name="Cruveiller S."/>
            <person name="Robert C."/>
            <person name="Duprat S."/>
            <person name="Wincker P."/>
            <person name="Ornston L.N."/>
            <person name="Weissenbach J."/>
            <person name="Marliere P."/>
            <person name="Cohen G.N."/>
            <person name="Medigue C."/>
        </authorList>
    </citation>
    <scope>NUCLEOTIDE SEQUENCE [LARGE SCALE GENOMIC DNA]</scope>
    <source>
        <strain evidence="4">ATCC 33305 / BD413 / ADP1</strain>
    </source>
</reference>
<feature type="compositionally biased region" description="Polar residues" evidence="1">
    <location>
        <begin position="51"/>
        <end position="82"/>
    </location>
</feature>
<gene>
    <name evidence="3" type="ordered locus">ACIAD2990</name>
</gene>
<name>Q6F8B6_ACIAD</name>
<dbReference type="HOGENOM" id="CLU_170827_1_0_6"/>
<sequence length="82" mass="8981">MGSFMRKSSSGNDSESTALGWKFVIIVGIITTIFFTFLYLAMSSEPDYMPNQENQRSASKPNVEASVSSQNATLSASQPQHQ</sequence>
<feature type="transmembrane region" description="Helical" evidence="2">
    <location>
        <begin position="20"/>
        <end position="41"/>
    </location>
</feature>
<dbReference type="eggNOG" id="ENOG5031RKS">
    <property type="taxonomic scope" value="Bacteria"/>
</dbReference>
<dbReference type="KEGG" id="aci:ACIAD2990"/>
<keyword evidence="2" id="KW-1133">Transmembrane helix</keyword>
<keyword evidence="2" id="KW-0812">Transmembrane</keyword>
<evidence type="ECO:0000313" key="3">
    <source>
        <dbReference type="EMBL" id="CAG69699.1"/>
    </source>
</evidence>
<dbReference type="STRING" id="202950.GCA_001485005_02825"/>
<evidence type="ECO:0000313" key="4">
    <source>
        <dbReference type="Proteomes" id="UP000000430"/>
    </source>
</evidence>
<dbReference type="EMBL" id="CR543861">
    <property type="protein sequence ID" value="CAG69699.1"/>
    <property type="molecule type" value="Genomic_DNA"/>
</dbReference>
<accession>Q6F8B6</accession>
<dbReference type="Proteomes" id="UP000000430">
    <property type="component" value="Chromosome"/>
</dbReference>
<evidence type="ECO:0000256" key="2">
    <source>
        <dbReference type="SAM" id="Phobius"/>
    </source>
</evidence>
<keyword evidence="2" id="KW-0472">Membrane</keyword>
<feature type="region of interest" description="Disordered" evidence="1">
    <location>
        <begin position="49"/>
        <end position="82"/>
    </location>
</feature>
<evidence type="ECO:0000256" key="1">
    <source>
        <dbReference type="SAM" id="MobiDB-lite"/>
    </source>
</evidence>
<organism evidence="3 4">
    <name type="scientific">Acinetobacter baylyi (strain ATCC 33305 / BD413 / ADP1)</name>
    <dbReference type="NCBI Taxonomy" id="62977"/>
    <lineage>
        <taxon>Bacteria</taxon>
        <taxon>Pseudomonadati</taxon>
        <taxon>Pseudomonadota</taxon>
        <taxon>Gammaproteobacteria</taxon>
        <taxon>Moraxellales</taxon>
        <taxon>Moraxellaceae</taxon>
        <taxon>Acinetobacter</taxon>
    </lineage>
</organism>
<dbReference type="AlphaFoldDB" id="Q6F8B6"/>
<evidence type="ECO:0008006" key="5">
    <source>
        <dbReference type="Google" id="ProtNLM"/>
    </source>
</evidence>
<proteinExistence type="predicted"/>